<comment type="caution">
    <text evidence="4">The sequence shown here is derived from an EMBL/GenBank/DDBJ whole genome shotgun (WGS) entry which is preliminary data.</text>
</comment>
<feature type="domain" description="DUF4350" evidence="3">
    <location>
        <begin position="78"/>
        <end position="255"/>
    </location>
</feature>
<feature type="compositionally biased region" description="Pro residues" evidence="1">
    <location>
        <begin position="436"/>
        <end position="446"/>
    </location>
</feature>
<name>A0A4R9BNH9_9MICO</name>
<feature type="transmembrane region" description="Helical" evidence="2">
    <location>
        <begin position="286"/>
        <end position="304"/>
    </location>
</feature>
<evidence type="ECO:0000259" key="3">
    <source>
        <dbReference type="Pfam" id="PF14258"/>
    </source>
</evidence>
<dbReference type="EMBL" id="SOHN01000012">
    <property type="protein sequence ID" value="TFD86915.1"/>
    <property type="molecule type" value="Genomic_DNA"/>
</dbReference>
<dbReference type="Pfam" id="PF14258">
    <property type="entry name" value="DUF4350"/>
    <property type="match status" value="1"/>
</dbReference>
<feature type="region of interest" description="Disordered" evidence="1">
    <location>
        <begin position="418"/>
        <end position="446"/>
    </location>
</feature>
<evidence type="ECO:0000313" key="5">
    <source>
        <dbReference type="Proteomes" id="UP000297626"/>
    </source>
</evidence>
<evidence type="ECO:0000256" key="2">
    <source>
        <dbReference type="SAM" id="Phobius"/>
    </source>
</evidence>
<protein>
    <submittedName>
        <fullName evidence="4">DUF4350 domain-containing protein</fullName>
    </submittedName>
</protein>
<reference evidence="4 5" key="1">
    <citation type="submission" date="2019-03" db="EMBL/GenBank/DDBJ databases">
        <title>Genomics of glacier-inhabiting Cryobacterium strains.</title>
        <authorList>
            <person name="Liu Q."/>
            <person name="Xin Y.-H."/>
        </authorList>
    </citation>
    <scope>NUCLEOTIDE SEQUENCE [LARGE SCALE GENOMIC DNA]</scope>
    <source>
        <strain evidence="4 5">Sr54</strain>
    </source>
</reference>
<dbReference type="Proteomes" id="UP000297626">
    <property type="component" value="Unassembled WGS sequence"/>
</dbReference>
<gene>
    <name evidence="4" type="ORF">E3T51_10785</name>
</gene>
<proteinExistence type="predicted"/>
<keyword evidence="2" id="KW-1133">Transmembrane helix</keyword>
<evidence type="ECO:0000256" key="1">
    <source>
        <dbReference type="SAM" id="MobiDB-lite"/>
    </source>
</evidence>
<keyword evidence="5" id="KW-1185">Reference proteome</keyword>
<organism evidence="4 5">
    <name type="scientific">Cryobacterium serini</name>
    <dbReference type="NCBI Taxonomy" id="1259201"/>
    <lineage>
        <taxon>Bacteria</taxon>
        <taxon>Bacillati</taxon>
        <taxon>Actinomycetota</taxon>
        <taxon>Actinomycetes</taxon>
        <taxon>Micrococcales</taxon>
        <taxon>Microbacteriaceae</taxon>
        <taxon>Cryobacterium</taxon>
    </lineage>
</organism>
<sequence>MSATLGSQTDAPALLSGAAVGAAVGAAGGTTVATPTLRALLSRSSFWVIAAAGILAIAIVAVLVSGGTQAAGRALAGDSVAPAGSMALVEVLRQQGVTVTLASSLAEVRAAVGTDSTVFLYDENSYLDQSQLGELGDLAAHTVVVAPDFLALQALAPTVGFGGVSGSDTLTADCSVPAANRAEELSPGGDTLSIPPDAGNPLLTGCFASGTTTFSLVQVQNDSTGGIISLVPDAGLFNNENIAHYGNAALALGLLGLSDSLVWYLPTLADLPRTGPPSLAELTPGWVTPVLVLLMLVAVAAAFWRAARFGPLVAENLPVTVKASETMEGRARLYARSNARLRALDALRVGAVQRLALAVGLGRLAHLEEVIASVAHFTGRAPDEVRRVLVGAIPVSDAQLMALSDALQALEHATGQAVQPGSAPAAGASASVSGELPPPPAERMDP</sequence>
<dbReference type="InterPro" id="IPR025646">
    <property type="entry name" value="DUF4350"/>
</dbReference>
<evidence type="ECO:0000313" key="4">
    <source>
        <dbReference type="EMBL" id="TFD86915.1"/>
    </source>
</evidence>
<keyword evidence="2" id="KW-0812">Transmembrane</keyword>
<feature type="transmembrane region" description="Helical" evidence="2">
    <location>
        <begin position="45"/>
        <end position="64"/>
    </location>
</feature>
<feature type="transmembrane region" description="Helical" evidence="2">
    <location>
        <begin position="245"/>
        <end position="266"/>
    </location>
</feature>
<feature type="transmembrane region" description="Helical" evidence="2">
    <location>
        <begin position="12"/>
        <end position="33"/>
    </location>
</feature>
<dbReference type="RefSeq" id="WP_134529840.1">
    <property type="nucleotide sequence ID" value="NZ_SOHN01000012.1"/>
</dbReference>
<feature type="compositionally biased region" description="Low complexity" evidence="1">
    <location>
        <begin position="418"/>
        <end position="434"/>
    </location>
</feature>
<accession>A0A4R9BNH9</accession>
<dbReference type="AlphaFoldDB" id="A0A4R9BNH9"/>
<keyword evidence="2" id="KW-0472">Membrane</keyword>